<evidence type="ECO:0000259" key="2">
    <source>
        <dbReference type="Pfam" id="PF09917"/>
    </source>
</evidence>
<dbReference type="Proteomes" id="UP000526184">
    <property type="component" value="Unassembled WGS sequence"/>
</dbReference>
<keyword evidence="4" id="KW-1185">Reference proteome</keyword>
<evidence type="ECO:0000313" key="4">
    <source>
        <dbReference type="Proteomes" id="UP000526184"/>
    </source>
</evidence>
<dbReference type="PANTHER" id="PTHR36919">
    <property type="entry name" value="BLR1215 PROTEIN"/>
    <property type="match status" value="1"/>
</dbReference>
<dbReference type="RefSeq" id="WP_180136414.1">
    <property type="nucleotide sequence ID" value="NZ_JABMKT010000076.1"/>
</dbReference>
<proteinExistence type="predicted"/>
<dbReference type="InterPro" id="IPR019223">
    <property type="entry name" value="DUF2147"/>
</dbReference>
<evidence type="ECO:0000313" key="3">
    <source>
        <dbReference type="EMBL" id="NYV28493.1"/>
    </source>
</evidence>
<organism evidence="3 4">
    <name type="scientific">Streptobacillus felis</name>
    <dbReference type="NCBI Taxonomy" id="1384509"/>
    <lineage>
        <taxon>Bacteria</taxon>
        <taxon>Fusobacteriati</taxon>
        <taxon>Fusobacteriota</taxon>
        <taxon>Fusobacteriia</taxon>
        <taxon>Fusobacteriales</taxon>
        <taxon>Leptotrichiaceae</taxon>
        <taxon>Streptobacillus</taxon>
    </lineage>
</organism>
<dbReference type="Gene3D" id="2.40.128.520">
    <property type="match status" value="1"/>
</dbReference>
<feature type="domain" description="DUF2147" evidence="2">
    <location>
        <begin position="26"/>
        <end position="147"/>
    </location>
</feature>
<comment type="caution">
    <text evidence="3">The sequence shown here is derived from an EMBL/GenBank/DDBJ whole genome shotgun (WGS) entry which is preliminary data.</text>
</comment>
<reference evidence="3 4" key="1">
    <citation type="submission" date="2020-05" db="EMBL/GenBank/DDBJ databases">
        <title>Streptobacillus felis strain LHL191014123.</title>
        <authorList>
            <person name="Fawzy A."/>
            <person name="Rau J."/>
            <person name="Risse K."/>
            <person name="Schauerte N."/>
            <person name="Geiger C."/>
            <person name="Blom J."/>
            <person name="Imirzalioglu C."/>
            <person name="Falgenhauer J."/>
            <person name="Bach A."/>
            <person name="Herden C."/>
            <person name="Eisenberg T."/>
        </authorList>
    </citation>
    <scope>NUCLEOTIDE SEQUENCE [LARGE SCALE GENOMIC DNA]</scope>
    <source>
        <strain evidence="3 4">LHL191014123</strain>
    </source>
</reference>
<protein>
    <submittedName>
        <fullName evidence="3">DUF2147 domain-containing protein</fullName>
    </submittedName>
</protein>
<evidence type="ECO:0000256" key="1">
    <source>
        <dbReference type="SAM" id="SignalP"/>
    </source>
</evidence>
<gene>
    <name evidence="3" type="ORF">HP397_06730</name>
</gene>
<accession>A0A7Z0TCN3</accession>
<dbReference type="AlphaFoldDB" id="A0A7Z0TCN3"/>
<keyword evidence="1" id="KW-0732">Signal</keyword>
<sequence>MKRFFYFLTVMLLPIFSMAAKEYAFGRWITETSSGSNRIIVDIYEKNNKVYGKIYQLTERFDDKGELKKDVNNPDKSKQSRNLEGIDFVSGFTYNESKDMYEKGKIYDPSTGNTYDCYMFLQENGTLKVRGHLPGVTLIGKTQVWKRYK</sequence>
<dbReference type="PANTHER" id="PTHR36919:SF2">
    <property type="entry name" value="BLL6627 PROTEIN"/>
    <property type="match status" value="1"/>
</dbReference>
<feature type="chain" id="PRO_5031148563" evidence="1">
    <location>
        <begin position="20"/>
        <end position="149"/>
    </location>
</feature>
<name>A0A7Z0TCN3_9FUSO</name>
<feature type="signal peptide" evidence="1">
    <location>
        <begin position="1"/>
        <end position="19"/>
    </location>
</feature>
<dbReference type="Pfam" id="PF09917">
    <property type="entry name" value="DUF2147"/>
    <property type="match status" value="1"/>
</dbReference>
<dbReference type="EMBL" id="JABMKT010000076">
    <property type="protein sequence ID" value="NYV28493.1"/>
    <property type="molecule type" value="Genomic_DNA"/>
</dbReference>